<dbReference type="Pfam" id="PF00534">
    <property type="entry name" value="Glycos_transf_1"/>
    <property type="match status" value="1"/>
</dbReference>
<dbReference type="SUPFAM" id="SSF53756">
    <property type="entry name" value="UDP-Glycosyltransferase/glycogen phosphorylase"/>
    <property type="match status" value="1"/>
</dbReference>
<dbReference type="InterPro" id="IPR050194">
    <property type="entry name" value="Glycosyltransferase_grp1"/>
</dbReference>
<sequence>MRILVLHNRYQYAGGEDSVVQAEKALLEEKGHQVELIEVSNNDIVGMKGRINAAFSAIYSPASKHYVSQAIAHFCPDVVHIHNFFPLLSPSVYDACKIYQLPVVQTLHNYRLGCPNAMLFRNNTACEDCLGKKIAWSGILHACYGGSHVQSTVAAAMLAVHWQRGTWHKSVDAYIALTAFQKERMVQAGLSREKIHIKPNYIPDPQSLNITKTNGEYALFVGRISPEKGISTLLNAYLQNSLQIPLKIAGTGPLLESLQASIQSAGLGDVIQFLGQQDKIAVMQLMCNARFLIFPSIWYETFGLTIVEAFACSLPVLASNWGSMAEIVENNVTGLHFQAGSSTDLANKIRWAYEHPEEMICMGKNARSTYEALYTFEHNYQQLIAIYQAVIDK</sequence>
<dbReference type="GO" id="GO:0016757">
    <property type="term" value="F:glycosyltransferase activity"/>
    <property type="evidence" value="ECO:0007669"/>
    <property type="project" value="InterPro"/>
</dbReference>
<gene>
    <name evidence="3" type="ORF">H6G06_24235</name>
</gene>
<reference evidence="4" key="1">
    <citation type="journal article" date="2020" name="ISME J.">
        <title>Comparative genomics reveals insights into cyanobacterial evolution and habitat adaptation.</title>
        <authorList>
            <person name="Chen M.Y."/>
            <person name="Teng W.K."/>
            <person name="Zhao L."/>
            <person name="Hu C.X."/>
            <person name="Zhou Y.K."/>
            <person name="Han B.P."/>
            <person name="Song L.R."/>
            <person name="Shu W.S."/>
        </authorList>
    </citation>
    <scope>NUCLEOTIDE SEQUENCE [LARGE SCALE GENOMIC DNA]</scope>
    <source>
        <strain evidence="4">FACHB-251</strain>
    </source>
</reference>
<evidence type="ECO:0000259" key="1">
    <source>
        <dbReference type="Pfam" id="PF00534"/>
    </source>
</evidence>
<feature type="domain" description="Glycosyltransferase subfamily 4-like N-terminal" evidence="2">
    <location>
        <begin position="25"/>
        <end position="202"/>
    </location>
</feature>
<evidence type="ECO:0000313" key="3">
    <source>
        <dbReference type="EMBL" id="MBD2296500.1"/>
    </source>
</evidence>
<dbReference type="AlphaFoldDB" id="A0A926WM32"/>
<dbReference type="Pfam" id="PF13439">
    <property type="entry name" value="Glyco_transf_4"/>
    <property type="match status" value="1"/>
</dbReference>
<dbReference type="InterPro" id="IPR001296">
    <property type="entry name" value="Glyco_trans_1"/>
</dbReference>
<keyword evidence="4" id="KW-1185">Reference proteome</keyword>
<dbReference type="InterPro" id="IPR028098">
    <property type="entry name" value="Glyco_trans_4-like_N"/>
</dbReference>
<dbReference type="PANTHER" id="PTHR45947:SF13">
    <property type="entry name" value="TRANSFERASE"/>
    <property type="match status" value="1"/>
</dbReference>
<evidence type="ECO:0000313" key="4">
    <source>
        <dbReference type="Proteomes" id="UP000662185"/>
    </source>
</evidence>
<dbReference type="PANTHER" id="PTHR45947">
    <property type="entry name" value="SULFOQUINOVOSYL TRANSFERASE SQD2"/>
    <property type="match status" value="1"/>
</dbReference>
<evidence type="ECO:0000259" key="2">
    <source>
        <dbReference type="Pfam" id="PF13439"/>
    </source>
</evidence>
<proteinExistence type="predicted"/>
<feature type="domain" description="Glycosyl transferase family 1" evidence="1">
    <location>
        <begin position="212"/>
        <end position="368"/>
    </location>
</feature>
<name>A0A926WM32_9NOST</name>
<protein>
    <submittedName>
        <fullName evidence="3">Glycosyltransferase</fullName>
    </submittedName>
</protein>
<accession>A0A926WM32</accession>
<dbReference type="Proteomes" id="UP000662185">
    <property type="component" value="Unassembled WGS sequence"/>
</dbReference>
<dbReference type="EMBL" id="JACJQU010000024">
    <property type="protein sequence ID" value="MBD2296500.1"/>
    <property type="molecule type" value="Genomic_DNA"/>
</dbReference>
<organism evidence="3 4">
    <name type="scientific">Anabaena sphaerica FACHB-251</name>
    <dbReference type="NCBI Taxonomy" id="2692883"/>
    <lineage>
        <taxon>Bacteria</taxon>
        <taxon>Bacillati</taxon>
        <taxon>Cyanobacteriota</taxon>
        <taxon>Cyanophyceae</taxon>
        <taxon>Nostocales</taxon>
        <taxon>Nostocaceae</taxon>
        <taxon>Anabaena</taxon>
    </lineage>
</organism>
<dbReference type="Gene3D" id="3.40.50.2000">
    <property type="entry name" value="Glycogen Phosphorylase B"/>
    <property type="match status" value="2"/>
</dbReference>
<comment type="caution">
    <text evidence="3">The sequence shown here is derived from an EMBL/GenBank/DDBJ whole genome shotgun (WGS) entry which is preliminary data.</text>
</comment>